<reference evidence="4 5" key="1">
    <citation type="submission" date="2020-01" db="EMBL/GenBank/DDBJ databases">
        <authorList>
            <consortium name="DOE Joint Genome Institute"/>
            <person name="Haridas S."/>
            <person name="Albert R."/>
            <person name="Binder M."/>
            <person name="Bloem J."/>
            <person name="Labutti K."/>
            <person name="Salamov A."/>
            <person name="Andreopoulos B."/>
            <person name="Baker S.E."/>
            <person name="Barry K."/>
            <person name="Bills G."/>
            <person name="Bluhm B.H."/>
            <person name="Cannon C."/>
            <person name="Castanera R."/>
            <person name="Culley D.E."/>
            <person name="Daum C."/>
            <person name="Ezra D."/>
            <person name="Gonzalez J.B."/>
            <person name="Henrissat B."/>
            <person name="Kuo A."/>
            <person name="Liang C."/>
            <person name="Lipzen A."/>
            <person name="Lutzoni F."/>
            <person name="Magnuson J."/>
            <person name="Mondo S."/>
            <person name="Nolan M."/>
            <person name="Ohm R."/>
            <person name="Pangilinan J."/>
            <person name="Park H.-J.H."/>
            <person name="Ramirez L."/>
            <person name="Alfaro M."/>
            <person name="Sun H."/>
            <person name="Tritt A."/>
            <person name="Yoshinaga Y."/>
            <person name="Zwiers L.-H.L."/>
            <person name="Turgeon B.G."/>
            <person name="Goodwin S.B."/>
            <person name="Spatafora J.W."/>
            <person name="Crous P.W."/>
            <person name="Grigoriev I.V."/>
        </authorList>
    </citation>
    <scope>NUCLEOTIDE SEQUENCE [LARGE SCALE GENOMIC DNA]</scope>
    <source>
        <strain evidence="4 5">CBS 611.86</strain>
    </source>
</reference>
<feature type="repeat" description="ANK" evidence="3">
    <location>
        <begin position="1"/>
        <end position="30"/>
    </location>
</feature>
<protein>
    <submittedName>
        <fullName evidence="4">Ankyrin repeat-containing domain protein</fullName>
    </submittedName>
</protein>
<name>A0A7C8HZT8_9PLEO</name>
<dbReference type="OrthoDB" id="427518at2759"/>
<feature type="repeat" description="ANK" evidence="3">
    <location>
        <begin position="199"/>
        <end position="231"/>
    </location>
</feature>
<dbReference type="SMART" id="SM00248">
    <property type="entry name" value="ANK"/>
    <property type="match status" value="12"/>
</dbReference>
<feature type="repeat" description="ANK" evidence="3">
    <location>
        <begin position="131"/>
        <end position="163"/>
    </location>
</feature>
<evidence type="ECO:0000313" key="4">
    <source>
        <dbReference type="EMBL" id="KAF2866648.1"/>
    </source>
</evidence>
<evidence type="ECO:0000256" key="3">
    <source>
        <dbReference type="PROSITE-ProRule" id="PRU00023"/>
    </source>
</evidence>
<dbReference type="Gene3D" id="1.25.40.20">
    <property type="entry name" value="Ankyrin repeat-containing domain"/>
    <property type="match status" value="3"/>
</dbReference>
<evidence type="ECO:0000256" key="1">
    <source>
        <dbReference type="ARBA" id="ARBA00022737"/>
    </source>
</evidence>
<feature type="repeat" description="ANK" evidence="3">
    <location>
        <begin position="310"/>
        <end position="334"/>
    </location>
</feature>
<dbReference type="PANTHER" id="PTHR24198:SF165">
    <property type="entry name" value="ANKYRIN REPEAT-CONTAINING PROTEIN-RELATED"/>
    <property type="match status" value="1"/>
</dbReference>
<dbReference type="PROSITE" id="PS50088">
    <property type="entry name" value="ANK_REPEAT"/>
    <property type="match status" value="7"/>
</dbReference>
<evidence type="ECO:0000313" key="5">
    <source>
        <dbReference type="Proteomes" id="UP000481861"/>
    </source>
</evidence>
<dbReference type="PROSITE" id="PS50297">
    <property type="entry name" value="ANK_REP_REGION"/>
    <property type="match status" value="5"/>
</dbReference>
<feature type="repeat" description="ANK" evidence="3">
    <location>
        <begin position="368"/>
        <end position="400"/>
    </location>
</feature>
<dbReference type="Proteomes" id="UP000481861">
    <property type="component" value="Unassembled WGS sequence"/>
</dbReference>
<comment type="caution">
    <text evidence="4">The sequence shown here is derived from an EMBL/GenBank/DDBJ whole genome shotgun (WGS) entry which is preliminary data.</text>
</comment>
<dbReference type="SUPFAM" id="SSF48403">
    <property type="entry name" value="Ankyrin repeat"/>
    <property type="match status" value="2"/>
</dbReference>
<keyword evidence="1" id="KW-0677">Repeat</keyword>
<dbReference type="Pfam" id="PF00023">
    <property type="entry name" value="Ank"/>
    <property type="match status" value="1"/>
</dbReference>
<keyword evidence="5" id="KW-1185">Reference proteome</keyword>
<gene>
    <name evidence="4" type="ORF">BDV95DRAFT_504529</name>
</gene>
<organism evidence="4 5">
    <name type="scientific">Massariosphaeria phaeospora</name>
    <dbReference type="NCBI Taxonomy" id="100035"/>
    <lineage>
        <taxon>Eukaryota</taxon>
        <taxon>Fungi</taxon>
        <taxon>Dikarya</taxon>
        <taxon>Ascomycota</taxon>
        <taxon>Pezizomycotina</taxon>
        <taxon>Dothideomycetes</taxon>
        <taxon>Pleosporomycetidae</taxon>
        <taxon>Pleosporales</taxon>
        <taxon>Pleosporales incertae sedis</taxon>
        <taxon>Massariosphaeria</taxon>
    </lineage>
</organism>
<dbReference type="InterPro" id="IPR036770">
    <property type="entry name" value="Ankyrin_rpt-contain_sf"/>
</dbReference>
<proteinExistence type="predicted"/>
<sequence>MALQSAAAFGDVAVARSLVEHGADVNAKPDTQHPYALAAAAKGQHFNMVDYLLGLGAEANPPYDGGSRQPPMAAAAEGGSVEIIDKLIAAGGPLDAKKLMRAACAKGHLTVVKRLIEAGAAIDTDRPLSDGERTPLVEAAGGGYVGIVQELLNSGANVNVAAPSRESNALQAAAGSGSLKTVRILLDAGAEVNAPAGTWSRTALQMACHKGHSAIVELLLDAGARFEDDARESTYPALEQAIKGGHLYIADRLLPEMDIRGVDFRGRPCTRALYAAVDMGYEEVVRQLLELGTPTQDGIGHFTEHLVCCAAMKGHTEIVKILLDAGAKMNGEARYRGTALQSAVNGDHLETAKVLLEYGADPDAVQASVEPSLYLAARRGNVEMFELLLDTGANVYTKSYSGKTIRHGAEKHGNAEILRLLDQKEAETAEKPKEDEPLDVSTVTRGRLCGTCEKLPYEVFGSGRRNIETLHPSLTAVRDAAREGCSFCMFLWKQLRVKTVTIPQPSKVSLYQSGGKDGWQVQLDEPYPKDVESPRRLITGFCVIVEPFEEKRKPLPESSSSAQTYAQIQSWLSDCAQNHPKCRLDSGSEFLPTRLLDLRHWKSGKALSLVNSTDLPRSGFQLNNEAGEPVSVQAMKSQPWWDKMYEEGPLSKLVRGFLERELSPRVLHYTSHQVLWECRTLKASEGLPTGDV</sequence>
<feature type="non-terminal residue" evidence="4">
    <location>
        <position position="692"/>
    </location>
</feature>
<accession>A0A7C8HZT8</accession>
<dbReference type="InterPro" id="IPR002110">
    <property type="entry name" value="Ankyrin_rpt"/>
</dbReference>
<feature type="repeat" description="ANK" evidence="3">
    <location>
        <begin position="335"/>
        <end position="367"/>
    </location>
</feature>
<evidence type="ECO:0000256" key="2">
    <source>
        <dbReference type="ARBA" id="ARBA00023043"/>
    </source>
</evidence>
<dbReference type="PANTHER" id="PTHR24198">
    <property type="entry name" value="ANKYRIN REPEAT AND PROTEIN KINASE DOMAIN-CONTAINING PROTEIN"/>
    <property type="match status" value="1"/>
</dbReference>
<keyword evidence="2 3" id="KW-0040">ANK repeat</keyword>
<dbReference type="Pfam" id="PF12796">
    <property type="entry name" value="Ank_2"/>
    <property type="match status" value="4"/>
</dbReference>
<dbReference type="EMBL" id="JAADJZ010000026">
    <property type="protein sequence ID" value="KAF2866648.1"/>
    <property type="molecule type" value="Genomic_DNA"/>
</dbReference>
<dbReference type="AlphaFoldDB" id="A0A7C8HZT8"/>
<feature type="repeat" description="ANK" evidence="3">
    <location>
        <begin position="165"/>
        <end position="197"/>
    </location>
</feature>